<dbReference type="Ensembl" id="ENSCHIT00010044461.1">
    <property type="protein sequence ID" value="ENSCHIP00010031610.1"/>
    <property type="gene ID" value="ENSCHIG00010023378.1"/>
</dbReference>
<keyword evidence="8" id="KW-1133">Transmembrane helix</keyword>
<keyword evidence="1" id="KW-0645">Protease</keyword>
<feature type="transmembrane region" description="Helical" evidence="8">
    <location>
        <begin position="121"/>
        <end position="143"/>
    </location>
</feature>
<keyword evidence="2" id="KW-0356">Hemostasis</keyword>
<dbReference type="InterPro" id="IPR050442">
    <property type="entry name" value="Peptidase_S1_coag_factors"/>
</dbReference>
<organism evidence="10">
    <name type="scientific">Capra hircus</name>
    <name type="common">Goat</name>
    <dbReference type="NCBI Taxonomy" id="9925"/>
    <lineage>
        <taxon>Eukaryota</taxon>
        <taxon>Metazoa</taxon>
        <taxon>Chordata</taxon>
        <taxon>Craniata</taxon>
        <taxon>Vertebrata</taxon>
        <taxon>Euteleostomi</taxon>
        <taxon>Mammalia</taxon>
        <taxon>Eutheria</taxon>
        <taxon>Laurasiatheria</taxon>
        <taxon>Artiodactyla</taxon>
        <taxon>Ruminantia</taxon>
        <taxon>Pecora</taxon>
        <taxon>Bovidae</taxon>
        <taxon>Caprinae</taxon>
        <taxon>Capra</taxon>
    </lineage>
</organism>
<reference evidence="10" key="1">
    <citation type="submission" date="2019-03" db="EMBL/GenBank/DDBJ databases">
        <title>Genome sequencing and reference-guided assembly of Black Bengal Goat (Capra hircus).</title>
        <authorList>
            <person name="Siddiki A.Z."/>
            <person name="Baten A."/>
            <person name="Billah M."/>
            <person name="Alam M.A.U."/>
            <person name="Shawrob K.S.M."/>
            <person name="Saha S."/>
            <person name="Chowdhury M."/>
            <person name="Rahman A.H."/>
            <person name="Stear M."/>
            <person name="Miah G."/>
            <person name="Das G.B."/>
            <person name="Hossain M.M."/>
            <person name="Kumkum M."/>
            <person name="Islam M.S."/>
            <person name="Mollah A.M."/>
            <person name="Ahsan A."/>
            <person name="Tusar F."/>
            <person name="Khan M.K.I."/>
        </authorList>
    </citation>
    <scope>NUCLEOTIDE SEQUENCE [LARGE SCALE GENOMIC DNA]</scope>
</reference>
<name>A0A8C2RNH0_CAPHI</name>
<keyword evidence="5" id="KW-0094">Blood coagulation</keyword>
<dbReference type="InterPro" id="IPR000294">
    <property type="entry name" value="GLA_domain"/>
</dbReference>
<keyword evidence="4" id="KW-0720">Serine protease</keyword>
<dbReference type="AlphaFoldDB" id="A0A8C2RNH0"/>
<dbReference type="PROSITE" id="PS01187">
    <property type="entry name" value="EGF_CA"/>
    <property type="match status" value="1"/>
</dbReference>
<dbReference type="InterPro" id="IPR035972">
    <property type="entry name" value="GLA-like_dom_SF"/>
</dbReference>
<dbReference type="InterPro" id="IPR017857">
    <property type="entry name" value="Coagulation_fac-like_Gla_dom"/>
</dbReference>
<keyword evidence="8" id="KW-0472">Membrane</keyword>
<keyword evidence="3" id="KW-0378">Hydrolase</keyword>
<evidence type="ECO:0000256" key="7">
    <source>
        <dbReference type="ARBA" id="ARBA00023157"/>
    </source>
</evidence>
<dbReference type="PRINTS" id="PR00001">
    <property type="entry name" value="GLABLOOD"/>
</dbReference>
<dbReference type="PROSITE" id="PS50998">
    <property type="entry name" value="GLA_2"/>
    <property type="match status" value="1"/>
</dbReference>
<evidence type="ECO:0000259" key="9">
    <source>
        <dbReference type="PROSITE" id="PS50998"/>
    </source>
</evidence>
<dbReference type="Gene3D" id="2.10.25.10">
    <property type="entry name" value="Laminin"/>
    <property type="match status" value="1"/>
</dbReference>
<feature type="domain" description="Gla" evidence="9">
    <location>
        <begin position="33"/>
        <end position="81"/>
    </location>
</feature>
<dbReference type="FunFam" id="4.10.740.10:FF:000001">
    <property type="entry name" value="vitamin K-dependent protein S"/>
    <property type="match status" value="1"/>
</dbReference>
<dbReference type="SUPFAM" id="SSF57630">
    <property type="entry name" value="GLA-domain"/>
    <property type="match status" value="1"/>
</dbReference>
<dbReference type="InterPro" id="IPR018097">
    <property type="entry name" value="EGF_Ca-bd_CS"/>
</dbReference>
<evidence type="ECO:0000256" key="1">
    <source>
        <dbReference type="ARBA" id="ARBA00022670"/>
    </source>
</evidence>
<dbReference type="GO" id="GO:0030195">
    <property type="term" value="P:negative regulation of blood coagulation"/>
    <property type="evidence" value="ECO:0007669"/>
    <property type="project" value="TreeGrafter"/>
</dbReference>
<keyword evidence="8" id="KW-0812">Transmembrane</keyword>
<dbReference type="GO" id="GO:0005615">
    <property type="term" value="C:extracellular space"/>
    <property type="evidence" value="ECO:0007669"/>
    <property type="project" value="TreeGrafter"/>
</dbReference>
<keyword evidence="6" id="KW-0865">Zymogen</keyword>
<accession>A0A8C2RNH0</accession>
<dbReference type="Gene3D" id="4.10.740.10">
    <property type="entry name" value="Coagulation Factor IX"/>
    <property type="match status" value="1"/>
</dbReference>
<evidence type="ECO:0000313" key="10">
    <source>
        <dbReference type="Ensembl" id="ENSCHIP00010031610.1"/>
    </source>
</evidence>
<dbReference type="GO" id="GO:0005509">
    <property type="term" value="F:calcium ion binding"/>
    <property type="evidence" value="ECO:0007669"/>
    <property type="project" value="InterPro"/>
</dbReference>
<dbReference type="PANTHER" id="PTHR24278:SF0">
    <property type="entry name" value="VITAMIN K-DEPENDENT PROTEIN C"/>
    <property type="match status" value="1"/>
</dbReference>
<proteinExistence type="predicted"/>
<protein>
    <recommendedName>
        <fullName evidence="9">Gla domain-containing protein</fullName>
    </recommendedName>
</protein>
<evidence type="ECO:0000256" key="3">
    <source>
        <dbReference type="ARBA" id="ARBA00022801"/>
    </source>
</evidence>
<evidence type="ECO:0000256" key="8">
    <source>
        <dbReference type="SAM" id="Phobius"/>
    </source>
</evidence>
<dbReference type="SMART" id="SM00069">
    <property type="entry name" value="GLA"/>
    <property type="match status" value="1"/>
</dbReference>
<sequence>ATREAHLTLQLNNTKSSESHSIRAHQVLRIRKRANSFLEELRPGSVERECSEEVCEFEEAREIFQNTEDTVRPPDWVQNLRLKDGDQCEQRPSGSPCDLPCCGRGKCIDGLGGFRCDCERFFSYFLGGLISCSLCSPFLRLLIRSLPPGLIF</sequence>
<dbReference type="GO" id="GO:0006508">
    <property type="term" value="P:proteolysis"/>
    <property type="evidence" value="ECO:0007669"/>
    <property type="project" value="UniProtKB-KW"/>
</dbReference>
<evidence type="ECO:0000256" key="4">
    <source>
        <dbReference type="ARBA" id="ARBA00022825"/>
    </source>
</evidence>
<reference evidence="10" key="2">
    <citation type="submission" date="2025-08" db="UniProtKB">
        <authorList>
            <consortium name="Ensembl"/>
        </authorList>
    </citation>
    <scope>IDENTIFICATION</scope>
</reference>
<dbReference type="GO" id="GO:0007596">
    <property type="term" value="P:blood coagulation"/>
    <property type="evidence" value="ECO:0007669"/>
    <property type="project" value="UniProtKB-KW"/>
</dbReference>
<evidence type="ECO:0000256" key="6">
    <source>
        <dbReference type="ARBA" id="ARBA00023145"/>
    </source>
</evidence>
<evidence type="ECO:0000256" key="2">
    <source>
        <dbReference type="ARBA" id="ARBA00022696"/>
    </source>
</evidence>
<dbReference type="GO" id="GO:0004252">
    <property type="term" value="F:serine-type endopeptidase activity"/>
    <property type="evidence" value="ECO:0007669"/>
    <property type="project" value="TreeGrafter"/>
</dbReference>
<evidence type="ECO:0000256" key="5">
    <source>
        <dbReference type="ARBA" id="ARBA00023084"/>
    </source>
</evidence>
<keyword evidence="7" id="KW-1015">Disulfide bond</keyword>
<dbReference type="PANTHER" id="PTHR24278">
    <property type="entry name" value="COAGULATION FACTOR"/>
    <property type="match status" value="1"/>
</dbReference>
<dbReference type="Pfam" id="PF00594">
    <property type="entry name" value="Gla"/>
    <property type="match status" value="1"/>
</dbReference>